<evidence type="ECO:0000313" key="2">
    <source>
        <dbReference type="EMBL" id="GIY94496.1"/>
    </source>
</evidence>
<name>A0AAV4XHR1_CAEEX</name>
<keyword evidence="3" id="KW-1185">Reference proteome</keyword>
<feature type="signal peptide" evidence="1">
    <location>
        <begin position="1"/>
        <end position="19"/>
    </location>
</feature>
<accession>A0AAV4XHR1</accession>
<gene>
    <name evidence="2" type="ORF">CEXT_732001</name>
</gene>
<proteinExistence type="predicted"/>
<dbReference type="EMBL" id="BPLR01017791">
    <property type="protein sequence ID" value="GIY94496.1"/>
    <property type="molecule type" value="Genomic_DNA"/>
</dbReference>
<dbReference type="Proteomes" id="UP001054945">
    <property type="component" value="Unassembled WGS sequence"/>
</dbReference>
<evidence type="ECO:0000256" key="1">
    <source>
        <dbReference type="SAM" id="SignalP"/>
    </source>
</evidence>
<evidence type="ECO:0000313" key="3">
    <source>
        <dbReference type="Proteomes" id="UP001054945"/>
    </source>
</evidence>
<reference evidence="2 3" key="1">
    <citation type="submission" date="2021-06" db="EMBL/GenBank/DDBJ databases">
        <title>Caerostris extrusa draft genome.</title>
        <authorList>
            <person name="Kono N."/>
            <person name="Arakawa K."/>
        </authorList>
    </citation>
    <scope>NUCLEOTIDE SEQUENCE [LARGE SCALE GENOMIC DNA]</scope>
</reference>
<keyword evidence="1" id="KW-0732">Signal</keyword>
<feature type="chain" id="PRO_5043741651" evidence="1">
    <location>
        <begin position="20"/>
        <end position="107"/>
    </location>
</feature>
<comment type="caution">
    <text evidence="2">The sequence shown here is derived from an EMBL/GenBank/DDBJ whole genome shotgun (WGS) entry which is preliminary data.</text>
</comment>
<organism evidence="2 3">
    <name type="scientific">Caerostris extrusa</name>
    <name type="common">Bark spider</name>
    <name type="synonym">Caerostris bankana</name>
    <dbReference type="NCBI Taxonomy" id="172846"/>
    <lineage>
        <taxon>Eukaryota</taxon>
        <taxon>Metazoa</taxon>
        <taxon>Ecdysozoa</taxon>
        <taxon>Arthropoda</taxon>
        <taxon>Chelicerata</taxon>
        <taxon>Arachnida</taxon>
        <taxon>Araneae</taxon>
        <taxon>Araneomorphae</taxon>
        <taxon>Entelegynae</taxon>
        <taxon>Araneoidea</taxon>
        <taxon>Araneidae</taxon>
        <taxon>Caerostris</taxon>
    </lineage>
</organism>
<protein>
    <submittedName>
        <fullName evidence="2">Uncharacterized protein</fullName>
    </submittedName>
</protein>
<dbReference type="AlphaFoldDB" id="A0AAV4XHR1"/>
<sequence>MWNLARSVCSVCIFADAGAAVAVRGEGEDEDGAGRGRMNVGDSAWIRKLADTCAGQLDGADRCRTILFTKIKTGQNSILINDNVLPHIVYLVNKGYSSDSLFSQGQA</sequence>